<evidence type="ECO:0008006" key="3">
    <source>
        <dbReference type="Google" id="ProtNLM"/>
    </source>
</evidence>
<evidence type="ECO:0000313" key="2">
    <source>
        <dbReference type="Proteomes" id="UP000036958"/>
    </source>
</evidence>
<dbReference type="AlphaFoldDB" id="A0A0L8V2M6"/>
<comment type="caution">
    <text evidence="1">The sequence shown here is derived from an EMBL/GenBank/DDBJ whole genome shotgun (WGS) entry which is preliminary data.</text>
</comment>
<organism evidence="1 2">
    <name type="scientific">Sunxiuqinia dokdonensis</name>
    <dbReference type="NCBI Taxonomy" id="1409788"/>
    <lineage>
        <taxon>Bacteria</taxon>
        <taxon>Pseudomonadati</taxon>
        <taxon>Bacteroidota</taxon>
        <taxon>Bacteroidia</taxon>
        <taxon>Marinilabiliales</taxon>
        <taxon>Prolixibacteraceae</taxon>
        <taxon>Sunxiuqinia</taxon>
    </lineage>
</organism>
<keyword evidence="2" id="KW-1185">Reference proteome</keyword>
<reference evidence="2" key="1">
    <citation type="submission" date="2015-07" db="EMBL/GenBank/DDBJ databases">
        <title>Genome sequencing of Sunxiuqinia dokdonensis strain SK.</title>
        <authorList>
            <person name="Ahn S."/>
            <person name="Kim B.-C."/>
        </authorList>
    </citation>
    <scope>NUCLEOTIDE SEQUENCE [LARGE SCALE GENOMIC DNA]</scope>
    <source>
        <strain evidence="2">SK</strain>
    </source>
</reference>
<name>A0A0L8V2M6_9BACT</name>
<gene>
    <name evidence="1" type="ORF">NC99_45070</name>
</gene>
<evidence type="ECO:0000313" key="1">
    <source>
        <dbReference type="EMBL" id="KOH42671.1"/>
    </source>
</evidence>
<accession>A0A0L8V2M6</accession>
<dbReference type="EMBL" id="LGIA01000216">
    <property type="protein sequence ID" value="KOH42671.1"/>
    <property type="molecule type" value="Genomic_DNA"/>
</dbReference>
<protein>
    <recommendedName>
        <fullName evidence="3">VOC domain-containing protein</fullName>
    </recommendedName>
</protein>
<sequence>MRFEKDCPLPELVKIVPHVAFEVDDLDTELEQNNFKILTLPNAPSGGVRVAMIEHNGAPVELIEFLK</sequence>
<dbReference type="STRING" id="1409788.NC99_45070"/>
<proteinExistence type="predicted"/>
<dbReference type="Proteomes" id="UP000036958">
    <property type="component" value="Unassembled WGS sequence"/>
</dbReference>